<sequence length="369" mass="41206">MARLANAAPNMYTEDIDPSSSQLIGLYIKTSRPASSSPAVRTPTLPTPTKGNDTTVSEIIGSLAKHLTFPSDTCSATMDTTSDQILHMSLSDLEQMRSRVTQLESCVRGLLKRVYGEQSLGQNLAWLYHTDLISDSMDDSEDGRSTLYYRYRRLMEIARQPVIPGLLPTHDGTSLLQEYGTQLMMLESDQSEVLSIAGNSDFALLRSRPGSGSSNRHAPFKIDKTSNRPYRYHISPFDAEPRSPRSPVSPVECNATLMEYQKQLGLLETENRRRLGESDIFEYNNLSYDEQLAVLKARNEKRLRLKNSKHTAERTAPPKEERVAMSAKNSSSSLRSDRSVMLNALPLGTLGIRPDKERSPQGRISIKGH</sequence>
<dbReference type="RefSeq" id="XP_017996394.1">
    <property type="nucleotide sequence ID" value="XM_018142964.1"/>
</dbReference>
<feature type="region of interest" description="Disordered" evidence="1">
    <location>
        <begin position="33"/>
        <end position="53"/>
    </location>
</feature>
<proteinExistence type="predicted"/>
<evidence type="ECO:0000313" key="3">
    <source>
        <dbReference type="Proteomes" id="UP000038010"/>
    </source>
</evidence>
<keyword evidence="3" id="KW-1185">Reference proteome</keyword>
<feature type="region of interest" description="Disordered" evidence="1">
    <location>
        <begin position="305"/>
        <end position="336"/>
    </location>
</feature>
<gene>
    <name evidence="2" type="ORF">AB675_2952</name>
</gene>
<protein>
    <submittedName>
        <fullName evidence="2">Uncharacterized protein</fullName>
    </submittedName>
</protein>
<feature type="compositionally biased region" description="Low complexity" evidence="1">
    <location>
        <begin position="324"/>
        <end position="336"/>
    </location>
</feature>
<feature type="region of interest" description="Disordered" evidence="1">
    <location>
        <begin position="350"/>
        <end position="369"/>
    </location>
</feature>
<organism evidence="2 3">
    <name type="scientific">Cyphellophora attinorum</name>
    <dbReference type="NCBI Taxonomy" id="1664694"/>
    <lineage>
        <taxon>Eukaryota</taxon>
        <taxon>Fungi</taxon>
        <taxon>Dikarya</taxon>
        <taxon>Ascomycota</taxon>
        <taxon>Pezizomycotina</taxon>
        <taxon>Eurotiomycetes</taxon>
        <taxon>Chaetothyriomycetidae</taxon>
        <taxon>Chaetothyriales</taxon>
        <taxon>Cyphellophoraceae</taxon>
        <taxon>Cyphellophora</taxon>
    </lineage>
</organism>
<evidence type="ECO:0000256" key="1">
    <source>
        <dbReference type="SAM" id="MobiDB-lite"/>
    </source>
</evidence>
<name>A0A0N0NJ06_9EURO</name>
<evidence type="ECO:0000313" key="2">
    <source>
        <dbReference type="EMBL" id="KPI36431.1"/>
    </source>
</evidence>
<dbReference type="VEuPathDB" id="FungiDB:AB675_2952"/>
<accession>A0A0N0NJ06</accession>
<comment type="caution">
    <text evidence="2">The sequence shown here is derived from an EMBL/GenBank/DDBJ whole genome shotgun (WGS) entry which is preliminary data.</text>
</comment>
<reference evidence="2 3" key="1">
    <citation type="submission" date="2015-06" db="EMBL/GenBank/DDBJ databases">
        <title>Draft genome of the ant-associated black yeast Phialophora attae CBS 131958.</title>
        <authorList>
            <person name="Moreno L.F."/>
            <person name="Stielow B.J."/>
            <person name="de Hoog S."/>
            <person name="Vicente V.A."/>
            <person name="Weiss V.A."/>
            <person name="de Vries M."/>
            <person name="Cruz L.M."/>
            <person name="Souza E.M."/>
        </authorList>
    </citation>
    <scope>NUCLEOTIDE SEQUENCE [LARGE SCALE GENOMIC DNA]</scope>
    <source>
        <strain evidence="2 3">CBS 131958</strain>
    </source>
</reference>
<dbReference type="Proteomes" id="UP000038010">
    <property type="component" value="Unassembled WGS sequence"/>
</dbReference>
<dbReference type="GeneID" id="28734844"/>
<dbReference type="AlphaFoldDB" id="A0A0N0NJ06"/>
<dbReference type="EMBL" id="LFJN01000031">
    <property type="protein sequence ID" value="KPI36431.1"/>
    <property type="molecule type" value="Genomic_DNA"/>
</dbReference>
<feature type="compositionally biased region" description="Basic and acidic residues" evidence="1">
    <location>
        <begin position="310"/>
        <end position="323"/>
    </location>
</feature>
<dbReference type="OrthoDB" id="10643941at2759"/>